<keyword evidence="5" id="KW-0521">NADP</keyword>
<dbReference type="InterPro" id="IPR017438">
    <property type="entry name" value="ATP-NAD_kinase_N"/>
</dbReference>
<evidence type="ECO:0000256" key="1">
    <source>
        <dbReference type="ARBA" id="ARBA00010995"/>
    </source>
</evidence>
<evidence type="ECO:0000256" key="4">
    <source>
        <dbReference type="ARBA" id="ARBA00022777"/>
    </source>
</evidence>
<proteinExistence type="inferred from homology"/>
<evidence type="ECO:0000256" key="5">
    <source>
        <dbReference type="ARBA" id="ARBA00022857"/>
    </source>
</evidence>
<evidence type="ECO:0000313" key="7">
    <source>
        <dbReference type="EMBL" id="WAR24403.1"/>
    </source>
</evidence>
<name>A0ABY7FQB1_MYAAR</name>
<dbReference type="EMBL" id="CP111024">
    <property type="protein sequence ID" value="WAR24403.1"/>
    <property type="molecule type" value="Genomic_DNA"/>
</dbReference>
<dbReference type="SUPFAM" id="SSF111331">
    <property type="entry name" value="NAD kinase/diacylglycerol kinase-like"/>
    <property type="match status" value="1"/>
</dbReference>
<dbReference type="Gene3D" id="2.60.200.30">
    <property type="entry name" value="Probable inorganic polyphosphate/atp-NAD kinase, domain 2"/>
    <property type="match status" value="1"/>
</dbReference>
<dbReference type="InterPro" id="IPR017437">
    <property type="entry name" value="ATP-NAD_kinase_PpnK-typ_C"/>
</dbReference>
<dbReference type="Pfam" id="PF01513">
    <property type="entry name" value="NAD_kinase"/>
    <property type="match status" value="1"/>
</dbReference>
<protein>
    <recommendedName>
        <fullName evidence="2">NAD(+) kinase</fullName>
        <ecNumber evidence="2">2.7.1.23</ecNumber>
    </recommendedName>
</protein>
<reference evidence="7" key="1">
    <citation type="submission" date="2022-11" db="EMBL/GenBank/DDBJ databases">
        <title>Centuries of genome instability and evolution in soft-shell clam transmissible cancer (bioRxiv).</title>
        <authorList>
            <person name="Hart S.F.M."/>
            <person name="Yonemitsu M.A."/>
            <person name="Giersch R.M."/>
            <person name="Beal B.F."/>
            <person name="Arriagada G."/>
            <person name="Davis B.W."/>
            <person name="Ostrander E.A."/>
            <person name="Goff S.P."/>
            <person name="Metzger M.J."/>
        </authorList>
    </citation>
    <scope>NUCLEOTIDE SEQUENCE</scope>
    <source>
        <strain evidence="7">MELC-2E11</strain>
        <tissue evidence="7">Siphon/mantle</tissue>
    </source>
</reference>
<dbReference type="Gene3D" id="3.40.50.10330">
    <property type="entry name" value="Probable inorganic polyphosphate/atp-NAD kinase, domain 1"/>
    <property type="match status" value="1"/>
</dbReference>
<dbReference type="EC" id="2.7.1.23" evidence="2"/>
<keyword evidence="6" id="KW-0520">NAD</keyword>
<dbReference type="PANTHER" id="PTHR13158">
    <property type="match status" value="1"/>
</dbReference>
<dbReference type="InterPro" id="IPR002504">
    <property type="entry name" value="NADK"/>
</dbReference>
<evidence type="ECO:0000256" key="3">
    <source>
        <dbReference type="ARBA" id="ARBA00022679"/>
    </source>
</evidence>
<evidence type="ECO:0000313" key="8">
    <source>
        <dbReference type="Proteomes" id="UP001164746"/>
    </source>
</evidence>
<accession>A0ABY7FQB1</accession>
<keyword evidence="8" id="KW-1185">Reference proteome</keyword>
<dbReference type="Proteomes" id="UP001164746">
    <property type="component" value="Chromosome 13"/>
</dbReference>
<dbReference type="InterPro" id="IPR016064">
    <property type="entry name" value="NAD/diacylglycerol_kinase_sf"/>
</dbReference>
<dbReference type="PANTHER" id="PTHR13158:SF5">
    <property type="entry name" value="NAD KINASE 2, MITOCHONDRIAL"/>
    <property type="match status" value="1"/>
</dbReference>
<organism evidence="7 8">
    <name type="scientific">Mya arenaria</name>
    <name type="common">Soft-shell clam</name>
    <dbReference type="NCBI Taxonomy" id="6604"/>
    <lineage>
        <taxon>Eukaryota</taxon>
        <taxon>Metazoa</taxon>
        <taxon>Spiralia</taxon>
        <taxon>Lophotrochozoa</taxon>
        <taxon>Mollusca</taxon>
        <taxon>Bivalvia</taxon>
        <taxon>Autobranchia</taxon>
        <taxon>Heteroconchia</taxon>
        <taxon>Euheterodonta</taxon>
        <taxon>Imparidentia</taxon>
        <taxon>Neoheterodontei</taxon>
        <taxon>Myida</taxon>
        <taxon>Myoidea</taxon>
        <taxon>Myidae</taxon>
        <taxon>Mya</taxon>
    </lineage>
</organism>
<sequence length="422" mass="48487">MKNPINSRKSPLTKPARTSARTYLKYSCRGRLMMIQGRRPNVPNYFDSSINSSVFEYIRLCGYHIPSKMEVNGLVGNKDKYGDVETPIFRPKRVVILSRITRYEFEKIRYKDAAEDQFKAKMQRKRSDYQTLLERHLKHYSCVENMTKLLNENGIETKVVKRPQYTKEVLDWADAVITAGGDGTFLDAASKILTVDMPIIGLNTDPDRSEGQLCLSKEKYSALHFDKVLNLLLNGDFRWKWRQRIRITMSGYHASDNPIELSDQQLHYLEHRYTEHVAENEVCSRPLVSYYEFSVDGSPSVKEKSSGVTVCTGTGSTSWHFHINQLTPESVQDILNIANMEGQCCYPTSDNDYVETVTRAFNNSLIFDPSEPYMGYTVRDPIVSFKYPPLVAKPKGWWLDQECGMPVWCWMVGAHFASMTVP</sequence>
<evidence type="ECO:0000256" key="2">
    <source>
        <dbReference type="ARBA" id="ARBA00012120"/>
    </source>
</evidence>
<keyword evidence="4" id="KW-0418">Kinase</keyword>
<evidence type="ECO:0000256" key="6">
    <source>
        <dbReference type="ARBA" id="ARBA00023027"/>
    </source>
</evidence>
<comment type="similarity">
    <text evidence="1">Belongs to the NAD kinase family.</text>
</comment>
<keyword evidence="3" id="KW-0808">Transferase</keyword>
<gene>
    <name evidence="7" type="ORF">MAR_038072</name>
</gene>